<gene>
    <name evidence="1" type="ORF">CE91St55_05680</name>
</gene>
<protein>
    <submittedName>
        <fullName evidence="1">Uncharacterized protein</fullName>
    </submittedName>
</protein>
<name>A0A413LQ24_9FIRM</name>
<evidence type="ECO:0000313" key="1">
    <source>
        <dbReference type="EMBL" id="GKG98586.1"/>
    </source>
</evidence>
<proteinExistence type="predicted"/>
<evidence type="ECO:0000313" key="2">
    <source>
        <dbReference type="Proteomes" id="UP001055091"/>
    </source>
</evidence>
<dbReference type="AlphaFoldDB" id="A0A413LQ24"/>
<sequence>MMNKWREKFAGFMVGRYGADRLGQFLIGVSLFFLLIGIFVRRPWVDILAFACLILCYFRMFSKNIGKRYKEEQVFEGLRYSVTEKFRKFKFRIREKKEYHIYKCPNCGQKIRIPRGKGKISIHCPKCNTDFVKKS</sequence>
<reference evidence="1" key="1">
    <citation type="submission" date="2022-01" db="EMBL/GenBank/DDBJ databases">
        <title>Novel bile acid biosynthetic pathways are enriched in the microbiome of centenarians.</title>
        <authorList>
            <person name="Sato Y."/>
            <person name="Atarashi K."/>
            <person name="Plichta R.D."/>
            <person name="Arai Y."/>
            <person name="Sasajima S."/>
            <person name="Kearney M.S."/>
            <person name="Suda W."/>
            <person name="Takeshita K."/>
            <person name="Sasaki T."/>
            <person name="Okamoto S."/>
            <person name="Skelly N.A."/>
            <person name="Okamura Y."/>
            <person name="Vlamakis H."/>
            <person name="Li Y."/>
            <person name="Tanoue T."/>
            <person name="Takei H."/>
            <person name="Nittono H."/>
            <person name="Narushima S."/>
            <person name="Irie J."/>
            <person name="Itoh H."/>
            <person name="Moriya K."/>
            <person name="Sugiura Y."/>
            <person name="Suematsu M."/>
            <person name="Moritoki N."/>
            <person name="Shibata S."/>
            <person name="Littman R.D."/>
            <person name="Fischbach A.M."/>
            <person name="Uwamino Y."/>
            <person name="Inoue T."/>
            <person name="Honda A."/>
            <person name="Hattori M."/>
            <person name="Murai T."/>
            <person name="Xavier J.R."/>
            <person name="Hirose N."/>
            <person name="Honda K."/>
        </authorList>
    </citation>
    <scope>NUCLEOTIDE SEQUENCE</scope>
    <source>
        <strain evidence="1">CE91-St55</strain>
    </source>
</reference>
<dbReference type="EMBL" id="BQNJ01000001">
    <property type="protein sequence ID" value="GKG98586.1"/>
    <property type="molecule type" value="Genomic_DNA"/>
</dbReference>
<organism evidence="1 2">
    <name type="scientific">Hungatella hathewayi</name>
    <dbReference type="NCBI Taxonomy" id="154046"/>
    <lineage>
        <taxon>Bacteria</taxon>
        <taxon>Bacillati</taxon>
        <taxon>Bacillota</taxon>
        <taxon>Clostridia</taxon>
        <taxon>Lachnospirales</taxon>
        <taxon>Lachnospiraceae</taxon>
        <taxon>Hungatella</taxon>
    </lineage>
</organism>
<dbReference type="Gene3D" id="2.20.28.30">
    <property type="entry name" value="RNA polymerase ii, chain L"/>
    <property type="match status" value="1"/>
</dbReference>
<accession>A0A413LQ24</accession>
<comment type="caution">
    <text evidence="1">The sequence shown here is derived from an EMBL/GenBank/DDBJ whole genome shotgun (WGS) entry which is preliminary data.</text>
</comment>
<dbReference type="Proteomes" id="UP001055091">
    <property type="component" value="Unassembled WGS sequence"/>
</dbReference>